<dbReference type="SUPFAM" id="SSF52402">
    <property type="entry name" value="Adenine nucleotide alpha hydrolases-like"/>
    <property type="match status" value="1"/>
</dbReference>
<gene>
    <name evidence="2" type="primary">uspA5</name>
    <name evidence="2" type="ORF">AArcS_0267</name>
</gene>
<protein>
    <submittedName>
        <fullName evidence="2">Nucleotide-binding protein, UspA family</fullName>
    </submittedName>
</protein>
<dbReference type="EMBL" id="CP064786">
    <property type="protein sequence ID" value="QSG01502.1"/>
    <property type="molecule type" value="Genomic_DNA"/>
</dbReference>
<evidence type="ECO:0000313" key="2">
    <source>
        <dbReference type="EMBL" id="QSG01502.1"/>
    </source>
</evidence>
<dbReference type="RefSeq" id="WP_238478626.1">
    <property type="nucleotide sequence ID" value="NZ_CP064786.1"/>
</dbReference>
<proteinExistence type="predicted"/>
<organism evidence="2 3">
    <name type="scientific">Natranaeroarchaeum sulfidigenes</name>
    <dbReference type="NCBI Taxonomy" id="2784880"/>
    <lineage>
        <taxon>Archaea</taxon>
        <taxon>Methanobacteriati</taxon>
        <taxon>Methanobacteriota</taxon>
        <taxon>Stenosarchaea group</taxon>
        <taxon>Halobacteria</taxon>
        <taxon>Halobacteriales</taxon>
        <taxon>Natronoarchaeaceae</taxon>
        <taxon>Natranaeroarchaeum</taxon>
    </lineage>
</organism>
<dbReference type="InterPro" id="IPR014729">
    <property type="entry name" value="Rossmann-like_a/b/a_fold"/>
</dbReference>
<dbReference type="InterPro" id="IPR006016">
    <property type="entry name" value="UspA"/>
</dbReference>
<dbReference type="KEGG" id="hara:AArcS_0267"/>
<accession>A0A897MM89</accession>
<dbReference type="Pfam" id="PF00582">
    <property type="entry name" value="Usp"/>
    <property type="match status" value="1"/>
</dbReference>
<name>A0A897MM89_9EURY</name>
<sequence length="148" mass="15774">MTSTLLQRIVLPVASEADAKATARAAAPYVESDTSVSVVHVVEKAGGAPDKASVEQREELGREITTLVADRLAEQTESVSTEILYGEDIVETVVEHAKEIDATAVAFLPRNAGLLTRLLSGQTTVSMVTDTDLPVIVLPEIEEDADDE</sequence>
<dbReference type="Gene3D" id="3.40.50.620">
    <property type="entry name" value="HUPs"/>
    <property type="match status" value="1"/>
</dbReference>
<reference evidence="2" key="1">
    <citation type="submission" date="2020-11" db="EMBL/GenBank/DDBJ databases">
        <title>Carbohydrate-dependent, anaerobic sulfur respiration: A novel catabolism in halophilic archaea.</title>
        <authorList>
            <person name="Sorokin D.Y."/>
            <person name="Messina E."/>
            <person name="Smedile F."/>
            <person name="La Cono V."/>
            <person name="Hallsworth J.E."/>
            <person name="Yakimov M.M."/>
        </authorList>
    </citation>
    <scope>NUCLEOTIDE SEQUENCE</scope>
    <source>
        <strain evidence="2">AArc-S</strain>
    </source>
</reference>
<dbReference type="GeneID" id="70683653"/>
<evidence type="ECO:0000313" key="3">
    <source>
        <dbReference type="Proteomes" id="UP000663586"/>
    </source>
</evidence>
<feature type="domain" description="UspA" evidence="1">
    <location>
        <begin position="7"/>
        <end position="139"/>
    </location>
</feature>
<dbReference type="Proteomes" id="UP000663586">
    <property type="component" value="Chromosome"/>
</dbReference>
<dbReference type="AlphaFoldDB" id="A0A897MM89"/>
<evidence type="ECO:0000259" key="1">
    <source>
        <dbReference type="Pfam" id="PF00582"/>
    </source>
</evidence>
<keyword evidence="3" id="KW-1185">Reference proteome</keyword>